<dbReference type="AlphaFoldDB" id="A0A382KJG8"/>
<reference evidence="2" key="1">
    <citation type="submission" date="2018-05" db="EMBL/GenBank/DDBJ databases">
        <authorList>
            <person name="Lanie J.A."/>
            <person name="Ng W.-L."/>
            <person name="Kazmierczak K.M."/>
            <person name="Andrzejewski T.M."/>
            <person name="Davidsen T.M."/>
            <person name="Wayne K.J."/>
            <person name="Tettelin H."/>
            <person name="Glass J.I."/>
            <person name="Rusch D."/>
            <person name="Podicherti R."/>
            <person name="Tsui H.-C.T."/>
            <person name="Winkler M.E."/>
        </authorList>
    </citation>
    <scope>NUCLEOTIDE SEQUENCE</scope>
</reference>
<feature type="domain" description="DUF7936" evidence="1">
    <location>
        <begin position="2"/>
        <end position="102"/>
    </location>
</feature>
<gene>
    <name evidence="2" type="ORF">METZ01_LOCUS277213</name>
</gene>
<name>A0A382KJG8_9ZZZZ</name>
<accession>A0A382KJG8</accession>
<dbReference type="Pfam" id="PF25590">
    <property type="entry name" value="DUF7936"/>
    <property type="match status" value="1"/>
</dbReference>
<dbReference type="InterPro" id="IPR057696">
    <property type="entry name" value="DUF7936"/>
</dbReference>
<proteinExistence type="predicted"/>
<evidence type="ECO:0000259" key="1">
    <source>
        <dbReference type="Pfam" id="PF25590"/>
    </source>
</evidence>
<dbReference type="EMBL" id="UINC01080946">
    <property type="protein sequence ID" value="SVC24359.1"/>
    <property type="molecule type" value="Genomic_DNA"/>
</dbReference>
<organism evidence="2">
    <name type="scientific">marine metagenome</name>
    <dbReference type="NCBI Taxonomy" id="408172"/>
    <lineage>
        <taxon>unclassified sequences</taxon>
        <taxon>metagenomes</taxon>
        <taxon>ecological metagenomes</taxon>
    </lineage>
</organism>
<protein>
    <recommendedName>
        <fullName evidence="1">DUF7936 domain-containing protein</fullName>
    </recommendedName>
</protein>
<sequence length="102" mass="11498">MAATITWKVRNCESTASDGCIKEVKYTIYGVDGDYSARRTVFTLLDDKNEDTFIDYDDVTEENILAWVKTKIGPDQVTLLEKAVTKDIAFAKEPKKTVGTPW</sequence>
<evidence type="ECO:0000313" key="2">
    <source>
        <dbReference type="EMBL" id="SVC24359.1"/>
    </source>
</evidence>